<evidence type="ECO:0000313" key="3">
    <source>
        <dbReference type="EMBL" id="MCP1336046.1"/>
    </source>
</evidence>
<dbReference type="CDD" id="cd04182">
    <property type="entry name" value="GT_2_like_f"/>
    <property type="match status" value="1"/>
</dbReference>
<gene>
    <name evidence="3" type="ORF">NJQ99_06475</name>
</gene>
<keyword evidence="4" id="KW-1185">Reference proteome</keyword>
<dbReference type="Gene3D" id="3.40.980.10">
    <property type="entry name" value="MoaB/Mog-like domain"/>
    <property type="match status" value="1"/>
</dbReference>
<organism evidence="3 4">
    <name type="scientific">Futiania mangrovi</name>
    <dbReference type="NCBI Taxonomy" id="2959716"/>
    <lineage>
        <taxon>Bacteria</taxon>
        <taxon>Pseudomonadati</taxon>
        <taxon>Pseudomonadota</taxon>
        <taxon>Alphaproteobacteria</taxon>
        <taxon>Futianiales</taxon>
        <taxon>Futianiaceae</taxon>
        <taxon>Futiania</taxon>
    </lineage>
</organism>
<reference evidence="3" key="1">
    <citation type="submission" date="2022-06" db="EMBL/GenBank/DDBJ databases">
        <title>Isolation and Genomics of Futiania mangrovii gen. nov., sp. nov., a Rare and Metabolically-versatile member in the Class Alphaproteobacteria.</title>
        <authorList>
            <person name="Liu L."/>
            <person name="Huang W.-C."/>
            <person name="Pan J."/>
            <person name="Li J."/>
            <person name="Huang Y."/>
            <person name="Du H."/>
            <person name="Liu Y."/>
            <person name="Li M."/>
        </authorList>
    </citation>
    <scope>NUCLEOTIDE SEQUENCE</scope>
    <source>
        <strain evidence="3">FT118</strain>
    </source>
</reference>
<dbReference type="EMBL" id="JAMZFT010000001">
    <property type="protein sequence ID" value="MCP1336046.1"/>
    <property type="molecule type" value="Genomic_DNA"/>
</dbReference>
<dbReference type="RefSeq" id="WP_269331966.1">
    <property type="nucleotide sequence ID" value="NZ_JAMZFT010000001.1"/>
</dbReference>
<feature type="domain" description="MobA-like NTP transferase" evidence="2">
    <location>
        <begin position="348"/>
        <end position="510"/>
    </location>
</feature>
<dbReference type="Proteomes" id="UP001055804">
    <property type="component" value="Unassembled WGS sequence"/>
</dbReference>
<name>A0A9J6PCP2_9PROT</name>
<evidence type="ECO:0000259" key="2">
    <source>
        <dbReference type="Pfam" id="PF12804"/>
    </source>
</evidence>
<dbReference type="PIRSF" id="PIRSF036626">
    <property type="entry name" value="MPTBd_MobAlike"/>
    <property type="match status" value="1"/>
</dbReference>
<evidence type="ECO:0000313" key="4">
    <source>
        <dbReference type="Proteomes" id="UP001055804"/>
    </source>
</evidence>
<dbReference type="AlphaFoldDB" id="A0A9J6PCP2"/>
<proteinExistence type="predicted"/>
<dbReference type="Gene3D" id="3.90.550.10">
    <property type="entry name" value="Spore Coat Polysaccharide Biosynthesis Protein SpsA, Chain A"/>
    <property type="match status" value="1"/>
</dbReference>
<dbReference type="PANTHER" id="PTHR43777">
    <property type="entry name" value="MOLYBDENUM COFACTOR CYTIDYLYLTRANSFERASE"/>
    <property type="match status" value="1"/>
</dbReference>
<sequence length="542" mass="56462">MRFGPVPLDEAEGAVLAHSLKAGAVRLKKGRVLTADDLAALSAEGVGEVIAARLGNNDVAEDEAADILAAAIAGPGTRAAPPFTGRANLYAELAGLLAVDRDRIDAVNLVDEAITLATLTPYEAVAENDMLATVKIIPFAAPRAALDRVLEIVRAGPPLLTVAPFRAMTAGLVATTLPGLKDSILDKTRGVTDARLAQRGSGIGQEDRVPHAEADVARAIGVQIAAGLSPILVFGASATVDRRDAVPAGIVAAGGEVMHYGMPVDPGNLLVMGRVGDTPVIGLPGCARSPKLNGFDWVLDRVLCGLEVTPRDIMRMGAGGLLKEIPTRPQPRDNSATSKGPRKPRIAALLLAAGQSRRMGAANKLLEDIGGVPMVVRVADTLRESQVDTVIAVTGHEAERVSAALEGHVAASVQNPSYAEGLSTSLKAGLASLPPDVDAVLVALGDMPGLSARDIDRLIAAFNPVEGRAIVVPTYKGKRGNPVLWGRQLFSDMKSVSGDTGARHLIGEHADLVTEVEMQTDAALTDLDTPEMLSAYRNRTRT</sequence>
<dbReference type="InterPro" id="IPR012184">
    <property type="entry name" value="Bifunc_Mopterin-bd"/>
</dbReference>
<keyword evidence="1" id="KW-0460">Magnesium</keyword>
<protein>
    <submittedName>
        <fullName evidence="3">Molybdopterin-binding/glycosyltransferase family 2 protein</fullName>
    </submittedName>
</protein>
<evidence type="ECO:0000256" key="1">
    <source>
        <dbReference type="ARBA" id="ARBA00022842"/>
    </source>
</evidence>
<dbReference type="Pfam" id="PF12804">
    <property type="entry name" value="NTP_transf_3"/>
    <property type="match status" value="1"/>
</dbReference>
<comment type="caution">
    <text evidence="3">The sequence shown here is derived from an EMBL/GenBank/DDBJ whole genome shotgun (WGS) entry which is preliminary data.</text>
</comment>
<dbReference type="CDD" id="cd03522">
    <property type="entry name" value="MoeA_like"/>
    <property type="match status" value="1"/>
</dbReference>
<dbReference type="SUPFAM" id="SSF53448">
    <property type="entry name" value="Nucleotide-diphospho-sugar transferases"/>
    <property type="match status" value="1"/>
</dbReference>
<accession>A0A9J6PCP2</accession>
<dbReference type="InterPro" id="IPR036425">
    <property type="entry name" value="MoaB/Mog-like_dom_sf"/>
</dbReference>
<dbReference type="InterPro" id="IPR025877">
    <property type="entry name" value="MobA-like_NTP_Trfase"/>
</dbReference>
<dbReference type="GO" id="GO:0016779">
    <property type="term" value="F:nucleotidyltransferase activity"/>
    <property type="evidence" value="ECO:0007669"/>
    <property type="project" value="UniProtKB-ARBA"/>
</dbReference>
<dbReference type="InterPro" id="IPR029044">
    <property type="entry name" value="Nucleotide-diphossugar_trans"/>
</dbReference>
<dbReference type="PANTHER" id="PTHR43777:SF1">
    <property type="entry name" value="MOLYBDENUM COFACTOR CYTIDYLYLTRANSFERASE"/>
    <property type="match status" value="1"/>
</dbReference>
<dbReference type="SUPFAM" id="SSF53218">
    <property type="entry name" value="Molybdenum cofactor biosynthesis proteins"/>
    <property type="match status" value="1"/>
</dbReference>